<sequence>MLPAVFVNGEIGHPLPGGDQRKNMTVAKQVACNDPRHPQAPCRQSGIVNNPEEKALHCGVIGKEGLRGGILLLMHEIGNNATLDHFRPREM</sequence>
<organism evidence="1 2">
    <name type="scientific">Sagittula marina</name>
    <dbReference type="NCBI Taxonomy" id="943940"/>
    <lineage>
        <taxon>Bacteria</taxon>
        <taxon>Pseudomonadati</taxon>
        <taxon>Pseudomonadota</taxon>
        <taxon>Alphaproteobacteria</taxon>
        <taxon>Rhodobacterales</taxon>
        <taxon>Roseobacteraceae</taxon>
        <taxon>Sagittula</taxon>
    </lineage>
</organism>
<protein>
    <submittedName>
        <fullName evidence="1">Uncharacterized protein</fullName>
    </submittedName>
</protein>
<proteinExistence type="predicted"/>
<comment type="caution">
    <text evidence="1">The sequence shown here is derived from an EMBL/GenBank/DDBJ whole genome shotgun (WGS) entry which is preliminary data.</text>
</comment>
<dbReference type="AlphaFoldDB" id="A0A7W6DRX0"/>
<keyword evidence="2" id="KW-1185">Reference proteome</keyword>
<evidence type="ECO:0000313" key="1">
    <source>
        <dbReference type="EMBL" id="MBB3985767.1"/>
    </source>
</evidence>
<evidence type="ECO:0000313" key="2">
    <source>
        <dbReference type="Proteomes" id="UP000541426"/>
    </source>
</evidence>
<reference evidence="1 2" key="1">
    <citation type="submission" date="2020-08" db="EMBL/GenBank/DDBJ databases">
        <title>Genomic Encyclopedia of Type Strains, Phase IV (KMG-IV): sequencing the most valuable type-strain genomes for metagenomic binning, comparative biology and taxonomic classification.</title>
        <authorList>
            <person name="Goeker M."/>
        </authorList>
    </citation>
    <scope>NUCLEOTIDE SEQUENCE [LARGE SCALE GENOMIC DNA]</scope>
    <source>
        <strain evidence="1 2">DSM 102235</strain>
    </source>
</reference>
<dbReference type="EMBL" id="JACIEJ010000004">
    <property type="protein sequence ID" value="MBB3985767.1"/>
    <property type="molecule type" value="Genomic_DNA"/>
</dbReference>
<accession>A0A7W6DRX0</accession>
<dbReference type="RefSeq" id="WP_183965605.1">
    <property type="nucleotide sequence ID" value="NZ_BAABBZ010000018.1"/>
</dbReference>
<gene>
    <name evidence="1" type="ORF">GGQ68_002100</name>
</gene>
<dbReference type="Proteomes" id="UP000541426">
    <property type="component" value="Unassembled WGS sequence"/>
</dbReference>
<name>A0A7W6DRX0_9RHOB</name>